<keyword evidence="7" id="KW-1185">Reference proteome</keyword>
<evidence type="ECO:0000256" key="2">
    <source>
        <dbReference type="ARBA" id="ARBA00022630"/>
    </source>
</evidence>
<evidence type="ECO:0000313" key="6">
    <source>
        <dbReference type="EMBL" id="CAK7238120.1"/>
    </source>
</evidence>
<keyword evidence="3" id="KW-0274">FAD</keyword>
<gene>
    <name evidence="6" type="ORF">SEUCBS140593_010346</name>
</gene>
<comment type="caution">
    <text evidence="6">The sequence shown here is derived from an EMBL/GenBank/DDBJ whole genome shotgun (WGS) entry which is preliminary data.</text>
</comment>
<dbReference type="PRINTS" id="PR00420">
    <property type="entry name" value="RNGMNOXGNASE"/>
</dbReference>
<organism evidence="6 7">
    <name type="scientific">Sporothrix eucalyptigena</name>
    <dbReference type="NCBI Taxonomy" id="1812306"/>
    <lineage>
        <taxon>Eukaryota</taxon>
        <taxon>Fungi</taxon>
        <taxon>Dikarya</taxon>
        <taxon>Ascomycota</taxon>
        <taxon>Pezizomycotina</taxon>
        <taxon>Sordariomycetes</taxon>
        <taxon>Sordariomycetidae</taxon>
        <taxon>Ophiostomatales</taxon>
        <taxon>Ophiostomataceae</taxon>
        <taxon>Sporothrix</taxon>
    </lineage>
</organism>
<sequence>MGSITNHYDVIIVGAGAVGLMTAINLARDNVRLLVVERGVGIDQSPRATSYQPCVMAEMEETGILEDVRKRSMINDVLSLWVGRGPQKMCVASVAKREGGQTYTSGINCGQPILAETIMEHLLSRYTTAEVRFSQCVVSLEQDASKVTVTCDDAEGRPTVYTCDWLVGADGAGSTVRKLLDIDFDGFSWPKEDFVATNLRYPFREHGFSSANFVLDPVHWGVVTVIDNTGLWRCAFGVRPGLTNEQIRAELDEHYKHILPGWPGNGYELVDLNKYKPHQRCAATFRKGRCFLAGDAAHSNNPLGGLGLTSGLLDAGPLGRALGAVIAKKAPDALLDTWAEARRHKWLTYTNPFSIENKRMVQRAGYSDDPLGIWVLDDVAREHKMEPWIATATEAKREEDLKLFEAFKDPEAQLESRMKQWSITMHPLWMAEYEDEAVVKKRLSLRPPNEKLEPVAQINPATAQ</sequence>
<protein>
    <recommendedName>
        <fullName evidence="5">FAD-binding domain-containing protein</fullName>
    </recommendedName>
</protein>
<reference evidence="6 7" key="1">
    <citation type="submission" date="2024-01" db="EMBL/GenBank/DDBJ databases">
        <authorList>
            <person name="Allen C."/>
            <person name="Tagirdzhanova G."/>
        </authorList>
    </citation>
    <scope>NUCLEOTIDE SEQUENCE [LARGE SCALE GENOMIC DNA]</scope>
</reference>
<dbReference type="InterPro" id="IPR036188">
    <property type="entry name" value="FAD/NAD-bd_sf"/>
</dbReference>
<dbReference type="PANTHER" id="PTHR43004:SF19">
    <property type="entry name" value="BINDING MONOOXYGENASE, PUTATIVE (JCVI)-RELATED"/>
    <property type="match status" value="1"/>
</dbReference>
<evidence type="ECO:0000256" key="3">
    <source>
        <dbReference type="ARBA" id="ARBA00022827"/>
    </source>
</evidence>
<evidence type="ECO:0000313" key="7">
    <source>
        <dbReference type="Proteomes" id="UP001642482"/>
    </source>
</evidence>
<dbReference type="EMBL" id="CAWUHD010000209">
    <property type="protein sequence ID" value="CAK7238120.1"/>
    <property type="molecule type" value="Genomic_DNA"/>
</dbReference>
<evidence type="ECO:0000256" key="4">
    <source>
        <dbReference type="ARBA" id="ARBA00023002"/>
    </source>
</evidence>
<dbReference type="Gene3D" id="3.30.70.2450">
    <property type="match status" value="1"/>
</dbReference>
<feature type="domain" description="FAD-binding" evidence="5">
    <location>
        <begin position="8"/>
        <end position="343"/>
    </location>
</feature>
<evidence type="ECO:0000259" key="5">
    <source>
        <dbReference type="Pfam" id="PF01494"/>
    </source>
</evidence>
<dbReference type="Pfam" id="PF01494">
    <property type="entry name" value="FAD_binding_3"/>
    <property type="match status" value="1"/>
</dbReference>
<accession>A0ABP0D131</accession>
<dbReference type="InterPro" id="IPR002938">
    <property type="entry name" value="FAD-bd"/>
</dbReference>
<evidence type="ECO:0000256" key="1">
    <source>
        <dbReference type="ARBA" id="ARBA00001974"/>
    </source>
</evidence>
<dbReference type="InterPro" id="IPR050641">
    <property type="entry name" value="RIFMO-like"/>
</dbReference>
<keyword evidence="2" id="KW-0285">Flavoprotein</keyword>
<name>A0ABP0D131_9PEZI</name>
<dbReference type="SUPFAM" id="SSF51905">
    <property type="entry name" value="FAD/NAD(P)-binding domain"/>
    <property type="match status" value="1"/>
</dbReference>
<dbReference type="PANTHER" id="PTHR43004">
    <property type="entry name" value="TRK SYSTEM POTASSIUM UPTAKE PROTEIN"/>
    <property type="match status" value="1"/>
</dbReference>
<comment type="cofactor">
    <cofactor evidence="1">
        <name>FAD</name>
        <dbReference type="ChEBI" id="CHEBI:57692"/>
    </cofactor>
</comment>
<dbReference type="Gene3D" id="3.50.50.60">
    <property type="entry name" value="FAD/NAD(P)-binding domain"/>
    <property type="match status" value="1"/>
</dbReference>
<keyword evidence="4" id="KW-0560">Oxidoreductase</keyword>
<dbReference type="Proteomes" id="UP001642482">
    <property type="component" value="Unassembled WGS sequence"/>
</dbReference>
<proteinExistence type="predicted"/>